<dbReference type="Pfam" id="PF07963">
    <property type="entry name" value="N_methyl"/>
    <property type="match status" value="1"/>
</dbReference>
<dbReference type="RefSeq" id="WP_386112771.1">
    <property type="nucleotide sequence ID" value="NZ_JBHRUD010000001.1"/>
</dbReference>
<comment type="caution">
    <text evidence="1">The sequence shown here is derived from an EMBL/GenBank/DDBJ whole genome shotgun (WGS) entry which is preliminary data.</text>
</comment>
<dbReference type="InterPro" id="IPR045584">
    <property type="entry name" value="Pilin-like"/>
</dbReference>
<proteinExistence type="predicted"/>
<dbReference type="PROSITE" id="PS00409">
    <property type="entry name" value="PROKAR_NTER_METHYL"/>
    <property type="match status" value="1"/>
</dbReference>
<dbReference type="SUPFAM" id="SSF54523">
    <property type="entry name" value="Pili subunits"/>
    <property type="match status" value="1"/>
</dbReference>
<gene>
    <name evidence="1" type="ORF">GCM10007167_23820</name>
</gene>
<sequence>MAAGFTLLELLIVLALIAIAAAVAAPRLERTYDAVAGSGERAEVRRQLESLPLRVRRDDRPLTVQAEDATALAAALSLPAGWRVVPLDVLQIEASGVCAAARVRVDGRGATEVWRLREPDCVVSDAP</sequence>
<dbReference type="AlphaFoldDB" id="A0A918Z9G0"/>
<dbReference type="EMBL" id="BNCF01000015">
    <property type="protein sequence ID" value="GHE41133.1"/>
    <property type="molecule type" value="Genomic_DNA"/>
</dbReference>
<accession>A0A918Z9G0</accession>
<dbReference type="Gene3D" id="3.30.700.10">
    <property type="entry name" value="Glycoprotein, Type 4 Pilin"/>
    <property type="match status" value="1"/>
</dbReference>
<dbReference type="NCBIfam" id="TIGR02532">
    <property type="entry name" value="IV_pilin_GFxxxE"/>
    <property type="match status" value="1"/>
</dbReference>
<reference evidence="1" key="2">
    <citation type="submission" date="2020-09" db="EMBL/GenBank/DDBJ databases">
        <authorList>
            <person name="Sun Q."/>
            <person name="Kim S."/>
        </authorList>
    </citation>
    <scope>NUCLEOTIDE SEQUENCE</scope>
    <source>
        <strain evidence="1">KCTC 32020</strain>
    </source>
</reference>
<protein>
    <recommendedName>
        <fullName evidence="3">Prepilin-type N-terminal cleavage/methylation domain-containing protein</fullName>
    </recommendedName>
</protein>
<organism evidence="1 2">
    <name type="scientific">Vulcaniibacterium thermophilum</name>
    <dbReference type="NCBI Taxonomy" id="1169913"/>
    <lineage>
        <taxon>Bacteria</taxon>
        <taxon>Pseudomonadati</taxon>
        <taxon>Pseudomonadota</taxon>
        <taxon>Gammaproteobacteria</taxon>
        <taxon>Lysobacterales</taxon>
        <taxon>Lysobacteraceae</taxon>
        <taxon>Vulcaniibacterium</taxon>
    </lineage>
</organism>
<name>A0A918Z9G0_9GAMM</name>
<evidence type="ECO:0000313" key="1">
    <source>
        <dbReference type="EMBL" id="GHE41133.1"/>
    </source>
</evidence>
<dbReference type="Proteomes" id="UP000636453">
    <property type="component" value="Unassembled WGS sequence"/>
</dbReference>
<evidence type="ECO:0000313" key="2">
    <source>
        <dbReference type="Proteomes" id="UP000636453"/>
    </source>
</evidence>
<dbReference type="InterPro" id="IPR012902">
    <property type="entry name" value="N_methyl_site"/>
</dbReference>
<evidence type="ECO:0008006" key="3">
    <source>
        <dbReference type="Google" id="ProtNLM"/>
    </source>
</evidence>
<keyword evidence="2" id="KW-1185">Reference proteome</keyword>
<reference evidence="1" key="1">
    <citation type="journal article" date="2014" name="Int. J. Syst. Evol. Microbiol.">
        <title>Complete genome sequence of Corynebacterium casei LMG S-19264T (=DSM 44701T), isolated from a smear-ripened cheese.</title>
        <authorList>
            <consortium name="US DOE Joint Genome Institute (JGI-PGF)"/>
            <person name="Walter F."/>
            <person name="Albersmeier A."/>
            <person name="Kalinowski J."/>
            <person name="Ruckert C."/>
        </authorList>
    </citation>
    <scope>NUCLEOTIDE SEQUENCE</scope>
    <source>
        <strain evidence="1">KCTC 32020</strain>
    </source>
</reference>